<evidence type="ECO:0000256" key="3">
    <source>
        <dbReference type="ARBA" id="ARBA00022181"/>
    </source>
</evidence>
<feature type="domain" description="Periplasmic binding protein" evidence="6">
    <location>
        <begin position="35"/>
        <end position="292"/>
    </location>
</feature>
<accession>A0ABZ0Q7F2</accession>
<gene>
    <name evidence="7" type="ORF">R8Z52_09415</name>
</gene>
<dbReference type="Proteomes" id="UP001304071">
    <property type="component" value="Chromosome 1"/>
</dbReference>
<evidence type="ECO:0000313" key="7">
    <source>
        <dbReference type="EMBL" id="WPC72357.1"/>
    </source>
</evidence>
<evidence type="ECO:0000313" key="8">
    <source>
        <dbReference type="Proteomes" id="UP001304071"/>
    </source>
</evidence>
<dbReference type="Gene3D" id="3.40.50.2300">
    <property type="match status" value="2"/>
</dbReference>
<evidence type="ECO:0000256" key="1">
    <source>
        <dbReference type="ARBA" id="ARBA00004196"/>
    </source>
</evidence>
<keyword evidence="4 5" id="KW-0732">Signal</keyword>
<sequence length="316" mass="34857">MKGSKLRLGLGLHMAALMMAGGVLLHAPTAEAKFIAVSVSAEDNFRNILSSHIEAAVDARNDQVYIDSAEDDFDLQLQQVKNYIAAGADAIIIFATGTTEKNRQLFEFAKQVPLVFINTEPVEDMSTMPANTVYVGSNELESGTLEMEELARLANYKGNVALLQGDPTHKAAVLRTKDVEDVVAKYPNMKIVVKETGHWARNEAYKIVSDWLKKGTSFDILAANNDEMAIGSIMAMRDSGKDPKKFLVGGVDATRDALLEMSKGDLAVTVLQDAENQGKDAVDIAYKLINRQKVKNPHWVPFRLVTKENYRQLIKE</sequence>
<dbReference type="EMBL" id="CP138203">
    <property type="protein sequence ID" value="WPC72357.1"/>
    <property type="molecule type" value="Genomic_DNA"/>
</dbReference>
<protein>
    <recommendedName>
        <fullName evidence="3">Autoinducer 2-binding periplasmic protein LuxP</fullName>
    </recommendedName>
</protein>
<dbReference type="InterPro" id="IPR028082">
    <property type="entry name" value="Peripla_BP_I"/>
</dbReference>
<dbReference type="SUPFAM" id="SSF53822">
    <property type="entry name" value="Periplasmic binding protein-like I"/>
    <property type="match status" value="1"/>
</dbReference>
<dbReference type="PANTHER" id="PTHR46847:SF1">
    <property type="entry name" value="D-ALLOSE-BINDING PERIPLASMIC PROTEIN-RELATED"/>
    <property type="match status" value="1"/>
</dbReference>
<reference evidence="7 8" key="1">
    <citation type="submission" date="2023-11" db="EMBL/GenBank/DDBJ databases">
        <title>Plant-associative lifestyle of Vibrio porteresiae and its evolutionary dynamics.</title>
        <authorList>
            <person name="Rameshkumar N."/>
            <person name="Kirti K."/>
        </authorList>
    </citation>
    <scope>NUCLEOTIDE SEQUENCE [LARGE SCALE GENOMIC DNA]</scope>
    <source>
        <strain evidence="7 8">MSSRF30</strain>
    </source>
</reference>
<dbReference type="PANTHER" id="PTHR46847">
    <property type="entry name" value="D-ALLOSE-BINDING PERIPLASMIC PROTEIN-RELATED"/>
    <property type="match status" value="1"/>
</dbReference>
<feature type="chain" id="PRO_5046448956" description="Autoinducer 2-binding periplasmic protein LuxP" evidence="5">
    <location>
        <begin position="33"/>
        <end position="316"/>
    </location>
</feature>
<evidence type="ECO:0000256" key="5">
    <source>
        <dbReference type="SAM" id="SignalP"/>
    </source>
</evidence>
<dbReference type="RefSeq" id="WP_261895944.1">
    <property type="nucleotide sequence ID" value="NZ_AP024895.1"/>
</dbReference>
<organism evidence="7 8">
    <name type="scientific">Vibrio porteresiae DSM 19223</name>
    <dbReference type="NCBI Taxonomy" id="1123496"/>
    <lineage>
        <taxon>Bacteria</taxon>
        <taxon>Pseudomonadati</taxon>
        <taxon>Pseudomonadota</taxon>
        <taxon>Gammaproteobacteria</taxon>
        <taxon>Vibrionales</taxon>
        <taxon>Vibrionaceae</taxon>
        <taxon>Vibrio</taxon>
    </lineage>
</organism>
<dbReference type="Pfam" id="PF13407">
    <property type="entry name" value="Peripla_BP_4"/>
    <property type="match status" value="1"/>
</dbReference>
<evidence type="ECO:0000256" key="2">
    <source>
        <dbReference type="ARBA" id="ARBA00007639"/>
    </source>
</evidence>
<name>A0ABZ0Q7F2_9VIBR</name>
<dbReference type="InterPro" id="IPR025997">
    <property type="entry name" value="SBP_2_dom"/>
</dbReference>
<evidence type="ECO:0000256" key="4">
    <source>
        <dbReference type="ARBA" id="ARBA00022729"/>
    </source>
</evidence>
<feature type="signal peptide" evidence="5">
    <location>
        <begin position="1"/>
        <end position="32"/>
    </location>
</feature>
<keyword evidence="8" id="KW-1185">Reference proteome</keyword>
<evidence type="ECO:0000259" key="6">
    <source>
        <dbReference type="Pfam" id="PF13407"/>
    </source>
</evidence>
<comment type="subcellular location">
    <subcellularLocation>
        <location evidence="1">Cell envelope</location>
    </subcellularLocation>
</comment>
<proteinExistence type="inferred from homology"/>
<comment type="similarity">
    <text evidence="2">Belongs to the bacterial solute-binding protein 2 family.</text>
</comment>